<dbReference type="Pfam" id="PF03195">
    <property type="entry name" value="LOB"/>
    <property type="match status" value="1"/>
</dbReference>
<dbReference type="PANTHER" id="PTHR31304:SF9">
    <property type="entry name" value="LOB DOMAIN-CONTAINING PROTEIN 40"/>
    <property type="match status" value="1"/>
</dbReference>
<name>A0A2N9G5G8_FAGSY</name>
<organism evidence="3">
    <name type="scientific">Fagus sylvatica</name>
    <name type="common">Beechnut</name>
    <dbReference type="NCBI Taxonomy" id="28930"/>
    <lineage>
        <taxon>Eukaryota</taxon>
        <taxon>Viridiplantae</taxon>
        <taxon>Streptophyta</taxon>
        <taxon>Embryophyta</taxon>
        <taxon>Tracheophyta</taxon>
        <taxon>Spermatophyta</taxon>
        <taxon>Magnoliopsida</taxon>
        <taxon>eudicotyledons</taxon>
        <taxon>Gunneridae</taxon>
        <taxon>Pentapetalae</taxon>
        <taxon>rosids</taxon>
        <taxon>fabids</taxon>
        <taxon>Fagales</taxon>
        <taxon>Fagaceae</taxon>
        <taxon>Fagus</taxon>
    </lineage>
</organism>
<accession>A0A2N9G5G8</accession>
<dbReference type="EMBL" id="OIVN01001513">
    <property type="protein sequence ID" value="SPC94812.1"/>
    <property type="molecule type" value="Genomic_DNA"/>
</dbReference>
<protein>
    <recommendedName>
        <fullName evidence="2">LOB domain-containing protein</fullName>
    </recommendedName>
</protein>
<dbReference type="AlphaFoldDB" id="A0A2N9G5G8"/>
<gene>
    <name evidence="3" type="ORF">FSB_LOCUS22694</name>
</gene>
<proteinExistence type="inferred from homology"/>
<dbReference type="PROSITE" id="PS50891">
    <property type="entry name" value="LOB"/>
    <property type="match status" value="1"/>
</dbReference>
<feature type="domain" description="LOB" evidence="2">
    <location>
        <begin position="3"/>
        <end position="109"/>
    </location>
</feature>
<dbReference type="InterPro" id="IPR004883">
    <property type="entry name" value="LOB"/>
</dbReference>
<comment type="similarity">
    <text evidence="1">Belongs to the LOB domain-containing protein family.</text>
</comment>
<evidence type="ECO:0000313" key="3">
    <source>
        <dbReference type="EMBL" id="SPC94812.1"/>
    </source>
</evidence>
<sequence length="249" mass="27353">MRMSCNGCRVLRKGCRENCTIKPCLQWINSPDSQANATLFLAKFYGRAGLLNLINAGPQHFRPAIFKSLLYEACGRIVNPIYGSVGLMWSGNWAKCQAAVEAVFTGSPIIVGDATTLHSNPPLKALNIRHVSKEPTISGFSHDLHKVKTRAGFKRSVTRPKPHVGLVDSEFGTKSNMADLAQFCNYQWGQVYPDGLNSAWLSLQESESMLMVETVEAAKPETVLELNSQMNDGEVGLELTLGLVPVHSY</sequence>
<evidence type="ECO:0000259" key="2">
    <source>
        <dbReference type="PROSITE" id="PS50891"/>
    </source>
</evidence>
<dbReference type="GO" id="GO:0010468">
    <property type="term" value="P:regulation of gene expression"/>
    <property type="evidence" value="ECO:0007669"/>
    <property type="project" value="TreeGrafter"/>
</dbReference>
<dbReference type="PANTHER" id="PTHR31304">
    <property type="entry name" value="LOB DOMAIN-CONTAINING PROTEIN 38"/>
    <property type="match status" value="1"/>
</dbReference>
<evidence type="ECO:0000256" key="1">
    <source>
        <dbReference type="ARBA" id="ARBA00005474"/>
    </source>
</evidence>
<reference evidence="3" key="1">
    <citation type="submission" date="2018-02" db="EMBL/GenBank/DDBJ databases">
        <authorList>
            <person name="Cohen D.B."/>
            <person name="Kent A.D."/>
        </authorList>
    </citation>
    <scope>NUCLEOTIDE SEQUENCE</scope>
</reference>